<dbReference type="UniPathway" id="UPA00253">
    <property type="reaction ID" value="UER00326"/>
</dbReference>
<dbReference type="GO" id="GO:0009435">
    <property type="term" value="P:NAD+ biosynthetic process"/>
    <property type="evidence" value="ECO:0007669"/>
    <property type="project" value="UniProtKB-UniPathway"/>
</dbReference>
<dbReference type="InterPro" id="IPR037099">
    <property type="entry name" value="Fum_R/Succ_DH_flav-like_C_sf"/>
</dbReference>
<dbReference type="Gene3D" id="3.50.50.60">
    <property type="entry name" value="FAD/NAD(P)-binding domain"/>
    <property type="match status" value="1"/>
</dbReference>
<evidence type="ECO:0000256" key="2">
    <source>
        <dbReference type="ARBA" id="ARBA00004950"/>
    </source>
</evidence>
<dbReference type="Proteomes" id="UP000321595">
    <property type="component" value="Chromosome"/>
</dbReference>
<dbReference type="PRINTS" id="PR00368">
    <property type="entry name" value="FADPNR"/>
</dbReference>
<feature type="domain" description="Fumarate reductase/succinate dehydrogenase flavoprotein-like C-terminal" evidence="11">
    <location>
        <begin position="421"/>
        <end position="456"/>
    </location>
</feature>
<evidence type="ECO:0000313" key="12">
    <source>
        <dbReference type="EMBL" id="QED30112.1"/>
    </source>
</evidence>
<protein>
    <recommendedName>
        <fullName evidence="4">L-aspartate oxidase</fullName>
        <ecNumber evidence="4">1.4.3.16</ecNumber>
    </recommendedName>
</protein>
<evidence type="ECO:0000256" key="8">
    <source>
        <dbReference type="ARBA" id="ARBA00023002"/>
    </source>
</evidence>
<dbReference type="EMBL" id="CP042467">
    <property type="protein sequence ID" value="QED30112.1"/>
    <property type="molecule type" value="Genomic_DNA"/>
</dbReference>
<dbReference type="PANTHER" id="PTHR42716:SF2">
    <property type="entry name" value="L-ASPARTATE OXIDASE, CHLOROPLASTIC"/>
    <property type="match status" value="1"/>
</dbReference>
<dbReference type="SUPFAM" id="SSF51905">
    <property type="entry name" value="FAD/NAD(P)-binding domain"/>
    <property type="match status" value="1"/>
</dbReference>
<dbReference type="InterPro" id="IPR015939">
    <property type="entry name" value="Fum_Rdtase/Succ_DH_flav-like_C"/>
</dbReference>
<keyword evidence="6" id="KW-0662">Pyridine nucleotide biosynthesis</keyword>
<dbReference type="GO" id="GO:0008734">
    <property type="term" value="F:L-aspartate oxidase activity"/>
    <property type="evidence" value="ECO:0007669"/>
    <property type="project" value="UniProtKB-EC"/>
</dbReference>
<accession>A0A5B8XW25</accession>
<evidence type="ECO:0000313" key="13">
    <source>
        <dbReference type="Proteomes" id="UP000321595"/>
    </source>
</evidence>
<comment type="cofactor">
    <cofactor evidence="1">
        <name>FAD</name>
        <dbReference type="ChEBI" id="CHEBI:57692"/>
    </cofactor>
</comment>
<dbReference type="KEGG" id="bbae:FRD01_23330"/>
<evidence type="ECO:0000256" key="5">
    <source>
        <dbReference type="ARBA" id="ARBA00022630"/>
    </source>
</evidence>
<comment type="catalytic activity">
    <reaction evidence="9">
        <text>L-aspartate + O2 = iminosuccinate + H2O2</text>
        <dbReference type="Rhea" id="RHEA:25876"/>
        <dbReference type="ChEBI" id="CHEBI:15379"/>
        <dbReference type="ChEBI" id="CHEBI:16240"/>
        <dbReference type="ChEBI" id="CHEBI:29991"/>
        <dbReference type="ChEBI" id="CHEBI:77875"/>
        <dbReference type="EC" id="1.4.3.16"/>
    </reaction>
    <physiologicalReaction direction="left-to-right" evidence="9">
        <dbReference type="Rhea" id="RHEA:25877"/>
    </physiologicalReaction>
</comment>
<keyword evidence="13" id="KW-1185">Reference proteome</keyword>
<dbReference type="PANTHER" id="PTHR42716">
    <property type="entry name" value="L-ASPARTATE OXIDASE"/>
    <property type="match status" value="1"/>
</dbReference>
<dbReference type="SUPFAM" id="SSF56425">
    <property type="entry name" value="Succinate dehydrogenase/fumarate reductase flavoprotein, catalytic domain"/>
    <property type="match status" value="1"/>
</dbReference>
<evidence type="ECO:0000256" key="7">
    <source>
        <dbReference type="ARBA" id="ARBA00022827"/>
    </source>
</evidence>
<dbReference type="OrthoDB" id="9806724at2"/>
<dbReference type="InterPro" id="IPR027477">
    <property type="entry name" value="Succ_DH/fumarate_Rdtase_cat_sf"/>
</dbReference>
<keyword evidence="5" id="KW-0285">Flavoprotein</keyword>
<dbReference type="InterPro" id="IPR003953">
    <property type="entry name" value="FAD-dep_OxRdtase_2_FAD-bd"/>
</dbReference>
<sequence>MKYDVIVVGAGVAGLSTALSLAGRRVLLVAGRESASRMALGGVAFPLNTDDIDSHISDTLKAGAGLCVESSVRGIINDALDTLEWLESTGFRFDKGLNHEGGHEVARVRRCGGDRSGATLTTHLDNRLGGRVERVDARLTGLFLDEFGGRIRGVELQREGKTQRVDAETVVLATGGIGGRFEASSNPLNATGAGLELALAAGAMVRDLEMIQFHPTGLDVLTRPTPIISEALRGAGARLVDSSGQPFMQELGGDLAPRDIVARGVERALQTGGAFLDLTPIKDLQREFPSAALALRTWGLSLDRVPIRPLVHYHMGGLLVDEEGRTSIDGLFACGEVASTGLHGANRLASNSLLEGLVCGRRVGRAIGAEESHSTRSGFKVENVRARFSPRTLSLAMGVSRSQEMLEMALEELERSAPQDLLARAILLSAYHRRESCGAHHRADFPDRVGLGHTLMVMDGDELSIA</sequence>
<dbReference type="AlphaFoldDB" id="A0A5B8XW25"/>
<evidence type="ECO:0000256" key="6">
    <source>
        <dbReference type="ARBA" id="ARBA00022642"/>
    </source>
</evidence>
<proteinExistence type="inferred from homology"/>
<evidence type="ECO:0000256" key="4">
    <source>
        <dbReference type="ARBA" id="ARBA00012173"/>
    </source>
</evidence>
<keyword evidence="7" id="KW-0274">FAD</keyword>
<evidence type="ECO:0000259" key="10">
    <source>
        <dbReference type="Pfam" id="PF00890"/>
    </source>
</evidence>
<dbReference type="Gene3D" id="1.20.58.100">
    <property type="entry name" value="Fumarate reductase/succinate dehydrogenase flavoprotein-like, C-terminal domain"/>
    <property type="match status" value="1"/>
</dbReference>
<dbReference type="InterPro" id="IPR005288">
    <property type="entry name" value="NadB"/>
</dbReference>
<dbReference type="Pfam" id="PF02910">
    <property type="entry name" value="Succ_DH_flav_C"/>
    <property type="match status" value="1"/>
</dbReference>
<feature type="domain" description="FAD-dependent oxidoreductase 2 FAD-binding" evidence="10">
    <location>
        <begin position="4"/>
        <end position="353"/>
    </location>
</feature>
<organism evidence="12 13">
    <name type="scientific">Microvenator marinus</name>
    <dbReference type="NCBI Taxonomy" id="2600177"/>
    <lineage>
        <taxon>Bacteria</taxon>
        <taxon>Deltaproteobacteria</taxon>
        <taxon>Bradymonadales</taxon>
        <taxon>Microvenatoraceae</taxon>
        <taxon>Microvenator</taxon>
    </lineage>
</organism>
<evidence type="ECO:0000256" key="1">
    <source>
        <dbReference type="ARBA" id="ARBA00001974"/>
    </source>
</evidence>
<dbReference type="Pfam" id="PF00890">
    <property type="entry name" value="FAD_binding_2"/>
    <property type="match status" value="1"/>
</dbReference>
<comment type="similarity">
    <text evidence="3">Belongs to the FAD-dependent oxidoreductase 2 family. NadB subfamily.</text>
</comment>
<reference evidence="12 13" key="1">
    <citation type="submission" date="2019-08" db="EMBL/GenBank/DDBJ databases">
        <authorList>
            <person name="Liang Q."/>
        </authorList>
    </citation>
    <scope>NUCLEOTIDE SEQUENCE [LARGE SCALE GENOMIC DNA]</scope>
    <source>
        <strain evidence="12 13">V1718</strain>
    </source>
</reference>
<dbReference type="InterPro" id="IPR036188">
    <property type="entry name" value="FAD/NAD-bd_sf"/>
</dbReference>
<dbReference type="RefSeq" id="WP_146963510.1">
    <property type="nucleotide sequence ID" value="NZ_CP042467.1"/>
</dbReference>
<evidence type="ECO:0000259" key="11">
    <source>
        <dbReference type="Pfam" id="PF02910"/>
    </source>
</evidence>
<name>A0A5B8XW25_9DELT</name>
<dbReference type="EC" id="1.4.3.16" evidence="4"/>
<dbReference type="SUPFAM" id="SSF46977">
    <property type="entry name" value="Succinate dehydrogenase/fumarate reductase flavoprotein C-terminal domain"/>
    <property type="match status" value="1"/>
</dbReference>
<gene>
    <name evidence="12" type="ORF">FRD01_23330</name>
</gene>
<comment type="pathway">
    <text evidence="2">Cofactor biosynthesis; NAD(+) biosynthesis; iminoaspartate from L-aspartate (oxidase route): step 1/1.</text>
</comment>
<evidence type="ECO:0000256" key="9">
    <source>
        <dbReference type="ARBA" id="ARBA00048305"/>
    </source>
</evidence>
<evidence type="ECO:0000256" key="3">
    <source>
        <dbReference type="ARBA" id="ARBA00008562"/>
    </source>
</evidence>
<dbReference type="Gene3D" id="3.90.700.10">
    <property type="entry name" value="Succinate dehydrogenase/fumarate reductase flavoprotein, catalytic domain"/>
    <property type="match status" value="1"/>
</dbReference>
<keyword evidence="8" id="KW-0560">Oxidoreductase</keyword>